<dbReference type="PANTHER" id="PTHR38459">
    <property type="entry name" value="PROPHAGE BACTOPRENOL-LINKED GLUCOSE TRANSLOCASE HOMOLOG"/>
    <property type="match status" value="1"/>
</dbReference>
<feature type="transmembrane region" description="Helical" evidence="6">
    <location>
        <begin position="69"/>
        <end position="91"/>
    </location>
</feature>
<reference evidence="8 9" key="1">
    <citation type="submission" date="2019-12" db="EMBL/GenBank/DDBJ databases">
        <title>Comparative genomics gives insights into the taxonomy of the Azoarcus-Aromatoleum group and reveals separate origins of nif in the plant-associated Azoarcus and non-plant-associated Aromatoleum sub-groups.</title>
        <authorList>
            <person name="Lafos M."/>
            <person name="Maluk M."/>
            <person name="Batista M."/>
            <person name="Junghare M."/>
            <person name="Carmona M."/>
            <person name="Faoro H."/>
            <person name="Cruz L.M."/>
            <person name="Battistoni F."/>
            <person name="De Souza E."/>
            <person name="Pedrosa F."/>
            <person name="Chen W.-M."/>
            <person name="Poole P.S."/>
            <person name="Dixon R.A."/>
            <person name="James E.K."/>
        </authorList>
    </citation>
    <scope>NUCLEOTIDE SEQUENCE [LARGE SCALE GENOMIC DNA]</scope>
    <source>
        <strain evidence="8 9">Td21</strain>
    </source>
</reference>
<dbReference type="EMBL" id="WTVN01000005">
    <property type="protein sequence ID" value="NMG43063.1"/>
    <property type="molecule type" value="Genomic_DNA"/>
</dbReference>
<evidence type="ECO:0000256" key="2">
    <source>
        <dbReference type="ARBA" id="ARBA00009399"/>
    </source>
</evidence>
<accession>A0ABX1PUM6</accession>
<organism evidence="8 9">
    <name type="scientific">Aromatoleum toluvorans</name>
    <dbReference type="NCBI Taxonomy" id="92002"/>
    <lineage>
        <taxon>Bacteria</taxon>
        <taxon>Pseudomonadati</taxon>
        <taxon>Pseudomonadota</taxon>
        <taxon>Betaproteobacteria</taxon>
        <taxon>Rhodocyclales</taxon>
        <taxon>Rhodocyclaceae</taxon>
        <taxon>Aromatoleum</taxon>
    </lineage>
</organism>
<comment type="similarity">
    <text evidence="2">Belongs to the GtrA family.</text>
</comment>
<dbReference type="InterPro" id="IPR007267">
    <property type="entry name" value="GtrA_DPMS_TM"/>
</dbReference>
<proteinExistence type="inferred from homology"/>
<feature type="transmembrane region" description="Helical" evidence="6">
    <location>
        <begin position="7"/>
        <end position="28"/>
    </location>
</feature>
<protein>
    <recommendedName>
        <fullName evidence="7">GtrA/DPMS transmembrane domain-containing protein</fullName>
    </recommendedName>
</protein>
<evidence type="ECO:0000256" key="4">
    <source>
        <dbReference type="ARBA" id="ARBA00022989"/>
    </source>
</evidence>
<evidence type="ECO:0000256" key="5">
    <source>
        <dbReference type="ARBA" id="ARBA00023136"/>
    </source>
</evidence>
<keyword evidence="4 6" id="KW-1133">Transmembrane helix</keyword>
<comment type="subcellular location">
    <subcellularLocation>
        <location evidence="1">Membrane</location>
        <topology evidence="1">Multi-pass membrane protein</topology>
    </subcellularLocation>
</comment>
<gene>
    <name evidence="8" type="ORF">GPA22_04880</name>
</gene>
<dbReference type="Proteomes" id="UP000623795">
    <property type="component" value="Unassembled WGS sequence"/>
</dbReference>
<evidence type="ECO:0000256" key="1">
    <source>
        <dbReference type="ARBA" id="ARBA00004141"/>
    </source>
</evidence>
<dbReference type="InterPro" id="IPR051401">
    <property type="entry name" value="GtrA_CellWall_Glycosyl"/>
</dbReference>
<keyword evidence="3 6" id="KW-0812">Transmembrane</keyword>
<evidence type="ECO:0000313" key="9">
    <source>
        <dbReference type="Proteomes" id="UP000623795"/>
    </source>
</evidence>
<keyword evidence="5 6" id="KW-0472">Membrane</keyword>
<name>A0ABX1PUM6_9RHOO</name>
<evidence type="ECO:0000256" key="6">
    <source>
        <dbReference type="SAM" id="Phobius"/>
    </source>
</evidence>
<evidence type="ECO:0000313" key="8">
    <source>
        <dbReference type="EMBL" id="NMG43063.1"/>
    </source>
</evidence>
<comment type="caution">
    <text evidence="8">The sequence shown here is derived from an EMBL/GenBank/DDBJ whole genome shotgun (WGS) entry which is preliminary data.</text>
</comment>
<feature type="transmembrane region" description="Helical" evidence="6">
    <location>
        <begin position="40"/>
        <end position="57"/>
    </location>
</feature>
<evidence type="ECO:0000259" key="7">
    <source>
        <dbReference type="Pfam" id="PF04138"/>
    </source>
</evidence>
<evidence type="ECO:0000256" key="3">
    <source>
        <dbReference type="ARBA" id="ARBA00022692"/>
    </source>
</evidence>
<dbReference type="Pfam" id="PF04138">
    <property type="entry name" value="GtrA_DPMS_TM"/>
    <property type="match status" value="1"/>
</dbReference>
<keyword evidence="9" id="KW-1185">Reference proteome</keyword>
<feature type="domain" description="GtrA/DPMS transmembrane" evidence="7">
    <location>
        <begin position="9"/>
        <end position="121"/>
    </location>
</feature>
<dbReference type="PANTHER" id="PTHR38459:SF1">
    <property type="entry name" value="PROPHAGE BACTOPRENOL-LINKED GLUCOSE TRANSLOCASE HOMOLOG"/>
    <property type="match status" value="1"/>
</dbReference>
<sequence>MKRCATVWRFGAVGVGNTAVGLASIYGARASGLGEVAANAAGYAIGLMFSFALNRHWTFAGRGPLLRHAVKFLLVVLSAWLLNIVTLLGAIEVGLAAAWAQAVAVLPYVLVSYCGCRWWVFADRPSQAEETT</sequence>
<feature type="transmembrane region" description="Helical" evidence="6">
    <location>
        <begin position="97"/>
        <end position="120"/>
    </location>
</feature>